<dbReference type="EMBL" id="JARBHB010000008">
    <property type="protein sequence ID" value="KAJ8877128.1"/>
    <property type="molecule type" value="Genomic_DNA"/>
</dbReference>
<keyword evidence="1" id="KW-0175">Coiled coil</keyword>
<feature type="domain" description="Integrase catalytic" evidence="2">
    <location>
        <begin position="378"/>
        <end position="478"/>
    </location>
</feature>
<dbReference type="InterPro" id="IPR036397">
    <property type="entry name" value="RNaseH_sf"/>
</dbReference>
<protein>
    <recommendedName>
        <fullName evidence="2">Integrase catalytic domain-containing protein</fullName>
    </recommendedName>
</protein>
<dbReference type="PANTHER" id="PTHR37984">
    <property type="entry name" value="PROTEIN CBG26694"/>
    <property type="match status" value="1"/>
</dbReference>
<gene>
    <name evidence="3" type="ORF">PR048_021581</name>
</gene>
<dbReference type="Pfam" id="PF00078">
    <property type="entry name" value="RVT_1"/>
    <property type="match status" value="1"/>
</dbReference>
<evidence type="ECO:0000256" key="1">
    <source>
        <dbReference type="SAM" id="Coils"/>
    </source>
</evidence>
<dbReference type="InterPro" id="IPR001584">
    <property type="entry name" value="Integrase_cat-core"/>
</dbReference>
<accession>A0ABQ9GYM8</accession>
<feature type="coiled-coil region" evidence="1">
    <location>
        <begin position="11"/>
        <end position="38"/>
    </location>
</feature>
<organism evidence="3 4">
    <name type="scientific">Dryococelus australis</name>
    <dbReference type="NCBI Taxonomy" id="614101"/>
    <lineage>
        <taxon>Eukaryota</taxon>
        <taxon>Metazoa</taxon>
        <taxon>Ecdysozoa</taxon>
        <taxon>Arthropoda</taxon>
        <taxon>Hexapoda</taxon>
        <taxon>Insecta</taxon>
        <taxon>Pterygota</taxon>
        <taxon>Neoptera</taxon>
        <taxon>Polyneoptera</taxon>
        <taxon>Phasmatodea</taxon>
        <taxon>Verophasmatodea</taxon>
        <taxon>Anareolatae</taxon>
        <taxon>Phasmatidae</taxon>
        <taxon>Eurycanthinae</taxon>
        <taxon>Dryococelus</taxon>
    </lineage>
</organism>
<dbReference type="SUPFAM" id="SSF56672">
    <property type="entry name" value="DNA/RNA polymerases"/>
    <property type="match status" value="1"/>
</dbReference>
<proteinExistence type="predicted"/>
<reference evidence="3 4" key="1">
    <citation type="submission" date="2023-02" db="EMBL/GenBank/DDBJ databases">
        <title>LHISI_Scaffold_Assembly.</title>
        <authorList>
            <person name="Stuart O.P."/>
            <person name="Cleave R."/>
            <person name="Magrath M.J.L."/>
            <person name="Mikheyev A.S."/>
        </authorList>
    </citation>
    <scope>NUCLEOTIDE SEQUENCE [LARGE SCALE GENOMIC DNA]</scope>
    <source>
        <strain evidence="3">Daus_M_001</strain>
        <tissue evidence="3">Leg muscle</tissue>
    </source>
</reference>
<dbReference type="InterPro" id="IPR043128">
    <property type="entry name" value="Rev_trsase/Diguanyl_cyclase"/>
</dbReference>
<sequence length="478" mass="54190">MVSTVTVEGKELDLQEALNHLASRLDGLERENSDLKRQVESTPVNLNGDRSALSGNAPMHVGNFTLLPTIPVFSSKLEDNEARPAVTHACLPTAALIAVLELLENGDVLSCPCDVDESVEKISSYQESLLQEYQHIFRERRNLPVTPLVQHWIYTGHHKSISVKPYHVPFHQQTLVQDMSGYFVPQEPRDPPWAFPVVIVRKRSETGDIKYRFCMDFHPLNTVTTPDIYPLPNIVESIDNLGQCKIFSVHLTSGYHQIGVHPDDQAKLRSSLQQKLMDSMIRGLTPTQCMVYIDDFIIFSKVMEQHVEHLRSVFDRLEKANLSLSLEKCYFAVNEVRYLWHVIGSSGVSPDPKFIETVQLYPSPTNVKELQNFLALPETKRPFQRLGLDIVGPIPKTASSNKYILTIIDHFSRYLVMKPLPDETAETVARTFVFDCILKFGVPDSIITDRGTNFVSELMTQLCQLMRVKKLRTTPGHP</sequence>
<evidence type="ECO:0000259" key="2">
    <source>
        <dbReference type="PROSITE" id="PS50994"/>
    </source>
</evidence>
<dbReference type="Gene3D" id="3.30.420.10">
    <property type="entry name" value="Ribonuclease H-like superfamily/Ribonuclease H"/>
    <property type="match status" value="1"/>
</dbReference>
<dbReference type="PANTHER" id="PTHR37984:SF5">
    <property type="entry name" value="PROTEIN NYNRIN-LIKE"/>
    <property type="match status" value="1"/>
</dbReference>
<dbReference type="Gene3D" id="3.30.70.270">
    <property type="match status" value="2"/>
</dbReference>
<comment type="caution">
    <text evidence="3">The sequence shown here is derived from an EMBL/GenBank/DDBJ whole genome shotgun (WGS) entry which is preliminary data.</text>
</comment>
<dbReference type="Proteomes" id="UP001159363">
    <property type="component" value="Chromosome 7"/>
</dbReference>
<dbReference type="Gene3D" id="3.10.10.10">
    <property type="entry name" value="HIV Type 1 Reverse Transcriptase, subunit A, domain 1"/>
    <property type="match status" value="1"/>
</dbReference>
<dbReference type="InterPro" id="IPR050951">
    <property type="entry name" value="Retrovirus_Pol_polyprotein"/>
</dbReference>
<dbReference type="InterPro" id="IPR000477">
    <property type="entry name" value="RT_dom"/>
</dbReference>
<dbReference type="PROSITE" id="PS50994">
    <property type="entry name" value="INTEGRASE"/>
    <property type="match status" value="1"/>
</dbReference>
<name>A0ABQ9GYM8_9NEOP</name>
<dbReference type="SUPFAM" id="SSF53098">
    <property type="entry name" value="Ribonuclease H-like"/>
    <property type="match status" value="1"/>
</dbReference>
<evidence type="ECO:0000313" key="4">
    <source>
        <dbReference type="Proteomes" id="UP001159363"/>
    </source>
</evidence>
<dbReference type="InterPro" id="IPR012337">
    <property type="entry name" value="RNaseH-like_sf"/>
</dbReference>
<evidence type="ECO:0000313" key="3">
    <source>
        <dbReference type="EMBL" id="KAJ8877128.1"/>
    </source>
</evidence>
<keyword evidence="4" id="KW-1185">Reference proteome</keyword>
<dbReference type="Pfam" id="PF00665">
    <property type="entry name" value="rve"/>
    <property type="match status" value="1"/>
</dbReference>
<dbReference type="CDD" id="cd01647">
    <property type="entry name" value="RT_LTR"/>
    <property type="match status" value="1"/>
</dbReference>
<dbReference type="InterPro" id="IPR043502">
    <property type="entry name" value="DNA/RNA_pol_sf"/>
</dbReference>